<evidence type="ECO:0000313" key="2">
    <source>
        <dbReference type="Proteomes" id="UP000623467"/>
    </source>
</evidence>
<comment type="caution">
    <text evidence="1">The sequence shown here is derived from an EMBL/GenBank/DDBJ whole genome shotgun (WGS) entry which is preliminary data.</text>
</comment>
<name>A0A8H6YW86_9AGAR</name>
<sequence>MSMTTIPFKACALTSRRFLLPAQRLLFKEMSFPMQQNFGNFSLFRRQSNGAFDPITLLVQRASDILSSSPHLLAFVRQLKVGSMYWEEGWEALRDLLCTFRPAKIVCFTMEGALQAMPSDVCVALTGIFAQSSLQKVVLWGWDDIPPSTLTAAFASCQNVVVRCHTLEMATAMDAASPASKQDTNTCLSPAIDAGDGATPLECLVMEVENGAGDFLLQPTISRLIRGLRELEIFPDALPAAHFCSTTLTHLALHMPWGLGSAVFPCLGVLKVLTLKNTPTRGWSIPMEIVAPSLPTSLPRLEVLNVNTSIDGGRMGRAPALDAALTALAFLREVNLTIDGTVSAMWDEVELMYRKSVEEELPAVHAAGLVTFSQTERDSTQAY</sequence>
<protein>
    <submittedName>
        <fullName evidence="1">Uncharacterized protein</fullName>
    </submittedName>
</protein>
<accession>A0A8H6YW86</accession>
<proteinExistence type="predicted"/>
<dbReference type="AlphaFoldDB" id="A0A8H6YW86"/>
<dbReference type="OrthoDB" id="3021550at2759"/>
<organism evidence="1 2">
    <name type="scientific">Mycena sanguinolenta</name>
    <dbReference type="NCBI Taxonomy" id="230812"/>
    <lineage>
        <taxon>Eukaryota</taxon>
        <taxon>Fungi</taxon>
        <taxon>Dikarya</taxon>
        <taxon>Basidiomycota</taxon>
        <taxon>Agaricomycotina</taxon>
        <taxon>Agaricomycetes</taxon>
        <taxon>Agaricomycetidae</taxon>
        <taxon>Agaricales</taxon>
        <taxon>Marasmiineae</taxon>
        <taxon>Mycenaceae</taxon>
        <taxon>Mycena</taxon>
    </lineage>
</organism>
<dbReference type="Proteomes" id="UP000623467">
    <property type="component" value="Unassembled WGS sequence"/>
</dbReference>
<reference evidence="1" key="1">
    <citation type="submission" date="2020-05" db="EMBL/GenBank/DDBJ databases">
        <title>Mycena genomes resolve the evolution of fungal bioluminescence.</title>
        <authorList>
            <person name="Tsai I.J."/>
        </authorList>
    </citation>
    <scope>NUCLEOTIDE SEQUENCE</scope>
    <source>
        <strain evidence="1">160909Yilan</strain>
    </source>
</reference>
<keyword evidence="2" id="KW-1185">Reference proteome</keyword>
<gene>
    <name evidence="1" type="ORF">MSAN_00821600</name>
</gene>
<evidence type="ECO:0000313" key="1">
    <source>
        <dbReference type="EMBL" id="KAF7367583.1"/>
    </source>
</evidence>
<dbReference type="EMBL" id="JACAZH010000005">
    <property type="protein sequence ID" value="KAF7367583.1"/>
    <property type="molecule type" value="Genomic_DNA"/>
</dbReference>